<organism evidence="1 2">
    <name type="scientific">Hyalomma asiaticum</name>
    <name type="common">Tick</name>
    <dbReference type="NCBI Taxonomy" id="266040"/>
    <lineage>
        <taxon>Eukaryota</taxon>
        <taxon>Metazoa</taxon>
        <taxon>Ecdysozoa</taxon>
        <taxon>Arthropoda</taxon>
        <taxon>Chelicerata</taxon>
        <taxon>Arachnida</taxon>
        <taxon>Acari</taxon>
        <taxon>Parasitiformes</taxon>
        <taxon>Ixodida</taxon>
        <taxon>Ixodoidea</taxon>
        <taxon>Ixodidae</taxon>
        <taxon>Hyalomminae</taxon>
        <taxon>Hyalomma</taxon>
    </lineage>
</organism>
<dbReference type="EMBL" id="CM023487">
    <property type="protein sequence ID" value="KAH6925783.1"/>
    <property type="molecule type" value="Genomic_DNA"/>
</dbReference>
<proteinExistence type="predicted"/>
<evidence type="ECO:0000313" key="2">
    <source>
        <dbReference type="Proteomes" id="UP000821845"/>
    </source>
</evidence>
<comment type="caution">
    <text evidence="1">The sequence shown here is derived from an EMBL/GenBank/DDBJ whole genome shotgun (WGS) entry which is preliminary data.</text>
</comment>
<name>A0ACB7RT30_HYAAI</name>
<protein>
    <submittedName>
        <fullName evidence="1">Uncharacterized protein</fullName>
    </submittedName>
</protein>
<dbReference type="Proteomes" id="UP000821845">
    <property type="component" value="Chromosome 7"/>
</dbReference>
<gene>
    <name evidence="1" type="ORF">HPB50_009877</name>
</gene>
<evidence type="ECO:0000313" key="1">
    <source>
        <dbReference type="EMBL" id="KAH6925783.1"/>
    </source>
</evidence>
<reference evidence="1" key="1">
    <citation type="submission" date="2020-05" db="EMBL/GenBank/DDBJ databases">
        <title>Large-scale comparative analyses of tick genomes elucidate their genetic diversity and vector capacities.</title>
        <authorList>
            <person name="Jia N."/>
            <person name="Wang J."/>
            <person name="Shi W."/>
            <person name="Du L."/>
            <person name="Sun Y."/>
            <person name="Zhan W."/>
            <person name="Jiang J."/>
            <person name="Wang Q."/>
            <person name="Zhang B."/>
            <person name="Ji P."/>
            <person name="Sakyi L.B."/>
            <person name="Cui X."/>
            <person name="Yuan T."/>
            <person name="Jiang B."/>
            <person name="Yang W."/>
            <person name="Lam T.T.-Y."/>
            <person name="Chang Q."/>
            <person name="Ding S."/>
            <person name="Wang X."/>
            <person name="Zhu J."/>
            <person name="Ruan X."/>
            <person name="Zhao L."/>
            <person name="Wei J."/>
            <person name="Que T."/>
            <person name="Du C."/>
            <person name="Cheng J."/>
            <person name="Dai P."/>
            <person name="Han X."/>
            <person name="Huang E."/>
            <person name="Gao Y."/>
            <person name="Liu J."/>
            <person name="Shao H."/>
            <person name="Ye R."/>
            <person name="Li L."/>
            <person name="Wei W."/>
            <person name="Wang X."/>
            <person name="Wang C."/>
            <person name="Yang T."/>
            <person name="Huo Q."/>
            <person name="Li W."/>
            <person name="Guo W."/>
            <person name="Chen H."/>
            <person name="Zhou L."/>
            <person name="Ni X."/>
            <person name="Tian J."/>
            <person name="Zhou Y."/>
            <person name="Sheng Y."/>
            <person name="Liu T."/>
            <person name="Pan Y."/>
            <person name="Xia L."/>
            <person name="Li J."/>
            <person name="Zhao F."/>
            <person name="Cao W."/>
        </authorList>
    </citation>
    <scope>NUCLEOTIDE SEQUENCE</scope>
    <source>
        <strain evidence="1">Hyas-2018</strain>
    </source>
</reference>
<accession>A0ACB7RT30</accession>
<keyword evidence="2" id="KW-1185">Reference proteome</keyword>
<sequence>MPPLEPYTYVPPTRDLVALNSFAMHVEQQDEPRDALLHWRDTVNVACHHPELAQESAPPSEPSIPAGPDSQEHAPKQEPHLCTPLPAPLDDELMDLSASRKRGRDEKIGDEDSTLPRKQITSSTPSQVQPELPASRPEPHEENDVLLHHQGESTTTSTSQDHVSVLYEAAAFPPSTQGAECSQPLSQTSPPKDHMEFAAGASERRCPSSPTSGSGRSGAPAAWCTLSSVRVAICDVTFPTVAKEYGAWCRVGIRRSLESCGEQLPVYHHWRQWQSDGERAAVGLT</sequence>